<comment type="subcellular location">
    <subcellularLocation>
        <location evidence="1">Membrane</location>
        <topology evidence="1">Single-pass membrane protein</topology>
    </subcellularLocation>
</comment>
<dbReference type="EMBL" id="BOOI01000019">
    <property type="protein sequence ID" value="GIH83971.1"/>
    <property type="molecule type" value="Genomic_DNA"/>
</dbReference>
<evidence type="ECO:0000256" key="5">
    <source>
        <dbReference type="SAM" id="Phobius"/>
    </source>
</evidence>
<reference evidence="6" key="1">
    <citation type="submission" date="2021-01" db="EMBL/GenBank/DDBJ databases">
        <title>Whole genome shotgun sequence of Planobispora rosea NBRC 15558.</title>
        <authorList>
            <person name="Komaki H."/>
            <person name="Tamura T."/>
        </authorList>
    </citation>
    <scope>NUCLEOTIDE SEQUENCE</scope>
    <source>
        <strain evidence="6">NBRC 15558</strain>
    </source>
</reference>
<dbReference type="InterPro" id="IPR007343">
    <property type="entry name" value="Uncharacterised_pept_Zn_put"/>
</dbReference>
<comment type="caution">
    <text evidence="6">The sequence shown here is derived from an EMBL/GenBank/DDBJ whole genome shotgun (WGS) entry which is preliminary data.</text>
</comment>
<sequence length="279" mass="29952">MSGPRDWSPGEVPRRGAIRRILPVLLVFAVIVGGAVCLRSDLQNLLGTAPGSARAEVAAHRFYTGSGPLGGRCEGLPEELGADTGATLNALAHCLDRTWRAALEPAGIDYEEPEEVRLVGSPEEAACGTEDFDWAGIYCGGEGIVNVLVEDDPDSPDGREIFPMMFTLAHEYAHHVQAVVGISAQDGSEVFDEAWSRRLELQADCLAAATLRDVQPYLLNDLRRSLAYGTETGATEEVAAERRDSHGSFRSSALWMLRGQKAGSAGACNTWKAPEKEVS</sequence>
<keyword evidence="3 5" id="KW-1133">Transmembrane helix</keyword>
<dbReference type="GO" id="GO:0016020">
    <property type="term" value="C:membrane"/>
    <property type="evidence" value="ECO:0007669"/>
    <property type="project" value="UniProtKB-SubCell"/>
</dbReference>
<dbReference type="PANTHER" id="PTHR30168:SF0">
    <property type="entry name" value="INNER MEMBRANE PROTEIN"/>
    <property type="match status" value="1"/>
</dbReference>
<evidence type="ECO:0000256" key="2">
    <source>
        <dbReference type="ARBA" id="ARBA00022692"/>
    </source>
</evidence>
<evidence type="ECO:0000256" key="1">
    <source>
        <dbReference type="ARBA" id="ARBA00004167"/>
    </source>
</evidence>
<organism evidence="6 7">
    <name type="scientific">Planobispora rosea</name>
    <dbReference type="NCBI Taxonomy" id="35762"/>
    <lineage>
        <taxon>Bacteria</taxon>
        <taxon>Bacillati</taxon>
        <taxon>Actinomycetota</taxon>
        <taxon>Actinomycetes</taxon>
        <taxon>Streptosporangiales</taxon>
        <taxon>Streptosporangiaceae</taxon>
        <taxon>Planobispora</taxon>
    </lineage>
</organism>
<evidence type="ECO:0000313" key="7">
    <source>
        <dbReference type="Proteomes" id="UP000655044"/>
    </source>
</evidence>
<gene>
    <name evidence="6" type="ORF">Pro02_23790</name>
</gene>
<dbReference type="AlphaFoldDB" id="A0A8J3WDK0"/>
<dbReference type="Proteomes" id="UP000655044">
    <property type="component" value="Unassembled WGS sequence"/>
</dbReference>
<keyword evidence="7" id="KW-1185">Reference proteome</keyword>
<dbReference type="PANTHER" id="PTHR30168">
    <property type="entry name" value="PUTATIVE MEMBRANE PROTEIN YPFJ"/>
    <property type="match status" value="1"/>
</dbReference>
<protein>
    <recommendedName>
        <fullName evidence="8">Metalloprotease</fullName>
    </recommendedName>
</protein>
<keyword evidence="4 5" id="KW-0472">Membrane</keyword>
<feature type="transmembrane region" description="Helical" evidence="5">
    <location>
        <begin position="20"/>
        <end position="38"/>
    </location>
</feature>
<dbReference type="Pfam" id="PF04228">
    <property type="entry name" value="Zn_peptidase"/>
    <property type="match status" value="1"/>
</dbReference>
<dbReference type="RefSeq" id="WP_068921620.1">
    <property type="nucleotide sequence ID" value="NZ_BMQP01000007.1"/>
</dbReference>
<evidence type="ECO:0000313" key="6">
    <source>
        <dbReference type="EMBL" id="GIH83971.1"/>
    </source>
</evidence>
<keyword evidence="2 5" id="KW-0812">Transmembrane</keyword>
<accession>A0A8J3WDK0</accession>
<evidence type="ECO:0000256" key="3">
    <source>
        <dbReference type="ARBA" id="ARBA00022989"/>
    </source>
</evidence>
<evidence type="ECO:0008006" key="8">
    <source>
        <dbReference type="Google" id="ProtNLM"/>
    </source>
</evidence>
<evidence type="ECO:0000256" key="4">
    <source>
        <dbReference type="ARBA" id="ARBA00023136"/>
    </source>
</evidence>
<name>A0A8J3WDK0_PLARO</name>
<proteinExistence type="predicted"/>